<sequence>MEDWRKPYIVAIIIRVIITGMFVINKAAMDHGFNSFVFVFYRQIAASVLMVPIAVLLERRNARSISSALLFKIFVCALIGITVSSNLYNVSLKLTSATVVAASTNAIPVITFCLALLLRMEEVKLRSASGMAKLTGVALCLAGVLVIAFYAGELLSAVNHHHAFGAPAPTHAASSTAAAKTMTGAAWIKGTFITVLATLAWSLWLVLQVSRTANALLIN</sequence>
<keyword evidence="4 6" id="KW-1133">Transmembrane helix</keyword>
<feature type="transmembrane region" description="Helical" evidence="6">
    <location>
        <begin position="7"/>
        <end position="24"/>
    </location>
</feature>
<protein>
    <recommendedName>
        <fullName evidence="6">WAT1-related protein</fullName>
    </recommendedName>
</protein>
<dbReference type="GO" id="GO:0022857">
    <property type="term" value="F:transmembrane transporter activity"/>
    <property type="evidence" value="ECO:0007669"/>
    <property type="project" value="InterPro"/>
</dbReference>
<feature type="transmembrane region" description="Helical" evidence="6">
    <location>
        <begin position="69"/>
        <end position="88"/>
    </location>
</feature>
<evidence type="ECO:0000256" key="4">
    <source>
        <dbReference type="ARBA" id="ARBA00022989"/>
    </source>
</evidence>
<name>A0A3L6G6P0_MAIZE</name>
<dbReference type="PANTHER" id="PTHR31218">
    <property type="entry name" value="WAT1-RELATED PROTEIN"/>
    <property type="match status" value="1"/>
</dbReference>
<dbReference type="InterPro" id="IPR030184">
    <property type="entry name" value="WAT1-related"/>
</dbReference>
<feature type="transmembrane region" description="Helical" evidence="6">
    <location>
        <begin position="186"/>
        <end position="207"/>
    </location>
</feature>
<comment type="subcellular location">
    <subcellularLocation>
        <location evidence="1 6">Membrane</location>
        <topology evidence="1 6">Multi-pass membrane protein</topology>
    </subcellularLocation>
</comment>
<dbReference type="InterPro" id="IPR037185">
    <property type="entry name" value="EmrE-like"/>
</dbReference>
<comment type="similarity">
    <text evidence="2 6">Belongs to the drug/metabolite transporter (DMT) superfamily. Plant drug/metabolite exporter (P-DME) (TC 2.A.7.4) family.</text>
</comment>
<feature type="transmembrane region" description="Helical" evidence="6">
    <location>
        <begin position="130"/>
        <end position="151"/>
    </location>
</feature>
<dbReference type="EMBL" id="NCVQ01000002">
    <property type="protein sequence ID" value="PWZ44247.1"/>
    <property type="molecule type" value="Genomic_DNA"/>
</dbReference>
<feature type="transmembrane region" description="Helical" evidence="6">
    <location>
        <begin position="94"/>
        <end position="118"/>
    </location>
</feature>
<reference evidence="8" key="1">
    <citation type="journal article" date="2018" name="Nat. Genet.">
        <title>Extensive intraspecific gene order and gene structural variations between Mo17 and other maize genomes.</title>
        <authorList>
            <person name="Sun S."/>
            <person name="Zhou Y."/>
            <person name="Chen J."/>
            <person name="Shi J."/>
            <person name="Zhao H."/>
            <person name="Zhao H."/>
            <person name="Song W."/>
            <person name="Zhang M."/>
            <person name="Cui Y."/>
            <person name="Dong X."/>
            <person name="Liu H."/>
            <person name="Ma X."/>
            <person name="Jiao Y."/>
            <person name="Wang B."/>
            <person name="Wei X."/>
            <person name="Stein J.C."/>
            <person name="Glaubitz J.C."/>
            <person name="Lu F."/>
            <person name="Yu G."/>
            <person name="Liang C."/>
            <person name="Fengler K."/>
            <person name="Li B."/>
            <person name="Rafalski A."/>
            <person name="Schnable P.S."/>
            <person name="Ware D.H."/>
            <person name="Buckler E.S."/>
            <person name="Lai J."/>
        </authorList>
    </citation>
    <scope>NUCLEOTIDE SEQUENCE [LARGE SCALE GENOMIC DNA]</scope>
    <source>
        <tissue evidence="8">Seedling</tissue>
    </source>
</reference>
<evidence type="ECO:0000313" key="8">
    <source>
        <dbReference type="EMBL" id="PWZ44247.1"/>
    </source>
</evidence>
<dbReference type="InterPro" id="IPR000620">
    <property type="entry name" value="EamA_dom"/>
</dbReference>
<evidence type="ECO:0000256" key="1">
    <source>
        <dbReference type="ARBA" id="ARBA00004141"/>
    </source>
</evidence>
<dbReference type="Proteomes" id="UP000251960">
    <property type="component" value="Chromosome 10"/>
</dbReference>
<organism evidence="8">
    <name type="scientific">Zea mays</name>
    <name type="common">Maize</name>
    <dbReference type="NCBI Taxonomy" id="4577"/>
    <lineage>
        <taxon>Eukaryota</taxon>
        <taxon>Viridiplantae</taxon>
        <taxon>Streptophyta</taxon>
        <taxon>Embryophyta</taxon>
        <taxon>Tracheophyta</taxon>
        <taxon>Spermatophyta</taxon>
        <taxon>Magnoliopsida</taxon>
        <taxon>Liliopsida</taxon>
        <taxon>Poales</taxon>
        <taxon>Poaceae</taxon>
        <taxon>PACMAD clade</taxon>
        <taxon>Panicoideae</taxon>
        <taxon>Andropogonodae</taxon>
        <taxon>Andropogoneae</taxon>
        <taxon>Tripsacinae</taxon>
        <taxon>Zea</taxon>
    </lineage>
</organism>
<dbReference type="SUPFAM" id="SSF103481">
    <property type="entry name" value="Multidrug resistance efflux transporter EmrE"/>
    <property type="match status" value="1"/>
</dbReference>
<dbReference type="Pfam" id="PF00892">
    <property type="entry name" value="EamA"/>
    <property type="match status" value="1"/>
</dbReference>
<dbReference type="GO" id="GO:0016020">
    <property type="term" value="C:membrane"/>
    <property type="evidence" value="ECO:0007669"/>
    <property type="project" value="UniProtKB-SubCell"/>
</dbReference>
<evidence type="ECO:0000256" key="5">
    <source>
        <dbReference type="ARBA" id="ARBA00023136"/>
    </source>
</evidence>
<evidence type="ECO:0000256" key="3">
    <source>
        <dbReference type="ARBA" id="ARBA00022692"/>
    </source>
</evidence>
<accession>A0A3L6G6P0</accession>
<keyword evidence="5 6" id="KW-0472">Membrane</keyword>
<evidence type="ECO:0000259" key="7">
    <source>
        <dbReference type="Pfam" id="PF00892"/>
    </source>
</evidence>
<evidence type="ECO:0000256" key="6">
    <source>
        <dbReference type="RuleBase" id="RU363077"/>
    </source>
</evidence>
<keyword evidence="3 6" id="KW-0812">Transmembrane</keyword>
<feature type="transmembrane region" description="Helical" evidence="6">
    <location>
        <begin position="36"/>
        <end position="57"/>
    </location>
</feature>
<proteinExistence type="inferred from homology"/>
<feature type="domain" description="EamA" evidence="7">
    <location>
        <begin position="8"/>
        <end position="148"/>
    </location>
</feature>
<dbReference type="ExpressionAtlas" id="A0A3L6G6P0">
    <property type="expression patterns" value="baseline and differential"/>
</dbReference>
<dbReference type="AlphaFoldDB" id="A0A3L6G6P0"/>
<evidence type="ECO:0000256" key="2">
    <source>
        <dbReference type="ARBA" id="ARBA00007635"/>
    </source>
</evidence>
<comment type="caution">
    <text evidence="8">The sequence shown here is derived from an EMBL/GenBank/DDBJ whole genome shotgun (WGS) entry which is preliminary data.</text>
</comment>
<gene>
    <name evidence="8" type="primary">At5g64700_6</name>
    <name evidence="8" type="ORF">Zm00014a_019681</name>
</gene>